<sequence>MNFPAAEALLPLIKPWVNIQSDVLVEGEPTHLLAIVTEVYDAMSQQSTIGRYHESGIWLEVNEMHLVGDRIGASPIFRLATAGVQWDFILSEEVVEAIRANGLTLDEVVVE</sequence>
<evidence type="ECO:0000313" key="1">
    <source>
        <dbReference type="EMBL" id="KCZ98291.1"/>
    </source>
</evidence>
<comment type="caution">
    <text evidence="1">The sequence shown here is derived from an EMBL/GenBank/DDBJ whole genome shotgun (WGS) entry which is preliminary data.</text>
</comment>
<accession>A0A062VIA8</accession>
<reference evidence="1 2" key="1">
    <citation type="journal article" date="2014" name="Antonie Van Leeuwenhoek">
        <title>Hyphomonas beringensis sp. nov. and Hyphomonas chukchiensis sp. nov., isolated from surface seawater of the Bering Sea and Chukchi Sea.</title>
        <authorList>
            <person name="Li C."/>
            <person name="Lai Q."/>
            <person name="Li G."/>
            <person name="Dong C."/>
            <person name="Wang J."/>
            <person name="Liao Y."/>
            <person name="Shao Z."/>
        </authorList>
    </citation>
    <scope>NUCLEOTIDE SEQUENCE [LARGE SCALE GENOMIC DNA]</scope>
    <source>
        <strain evidence="1 2">PS728</strain>
    </source>
</reference>
<dbReference type="RefSeq" id="WP_035598103.1">
    <property type="nucleotide sequence ID" value="NZ_ARYM01000011.1"/>
</dbReference>
<name>A0A062VIA8_9PROT</name>
<dbReference type="EMBL" id="ARYM01000011">
    <property type="protein sequence ID" value="KCZ98291.1"/>
    <property type="molecule type" value="Genomic_DNA"/>
</dbReference>
<keyword evidence="2" id="KW-1185">Reference proteome</keyword>
<dbReference type="Proteomes" id="UP000027100">
    <property type="component" value="Unassembled WGS sequence"/>
</dbReference>
<organism evidence="1 2">
    <name type="scientific">Hyphomonas polymorpha PS728</name>
    <dbReference type="NCBI Taxonomy" id="1280954"/>
    <lineage>
        <taxon>Bacteria</taxon>
        <taxon>Pseudomonadati</taxon>
        <taxon>Pseudomonadota</taxon>
        <taxon>Alphaproteobacteria</taxon>
        <taxon>Hyphomonadales</taxon>
        <taxon>Hyphomonadaceae</taxon>
        <taxon>Hyphomonas</taxon>
    </lineage>
</organism>
<dbReference type="PATRIC" id="fig|1280954.3.peg.2088"/>
<proteinExistence type="predicted"/>
<dbReference type="AlphaFoldDB" id="A0A062VIA8"/>
<gene>
    <name evidence="1" type="ORF">HPO_10317</name>
</gene>
<dbReference type="STRING" id="1280954.HPO_10317"/>
<evidence type="ECO:0000313" key="2">
    <source>
        <dbReference type="Proteomes" id="UP000027100"/>
    </source>
</evidence>
<protein>
    <submittedName>
        <fullName evidence="1">Uncharacterized protein</fullName>
    </submittedName>
</protein>